<dbReference type="SUPFAM" id="SSF48371">
    <property type="entry name" value="ARM repeat"/>
    <property type="match status" value="1"/>
</dbReference>
<dbReference type="EMBL" id="MJEQ01001173">
    <property type="protein sequence ID" value="OIT31906.1"/>
    <property type="molecule type" value="Genomic_DNA"/>
</dbReference>
<evidence type="ECO:0000313" key="7">
    <source>
        <dbReference type="Proteomes" id="UP000187609"/>
    </source>
</evidence>
<dbReference type="PROSITE" id="PS50302">
    <property type="entry name" value="PUM"/>
    <property type="match status" value="2"/>
</dbReference>
<dbReference type="Gramene" id="OIT31906">
    <property type="protein sequence ID" value="OIT31906"/>
    <property type="gene ID" value="A4A49_11629"/>
</dbReference>
<dbReference type="Pfam" id="PF00806">
    <property type="entry name" value="PUF"/>
    <property type="match status" value="3"/>
</dbReference>
<evidence type="ECO:0000256" key="1">
    <source>
        <dbReference type="ARBA" id="ARBA00022737"/>
    </source>
</evidence>
<keyword evidence="1" id="KW-0677">Repeat</keyword>
<dbReference type="InterPro" id="IPR011989">
    <property type="entry name" value="ARM-like"/>
</dbReference>
<dbReference type="SMART" id="SM00025">
    <property type="entry name" value="Pumilio"/>
    <property type="match status" value="2"/>
</dbReference>
<keyword evidence="2" id="KW-0810">Translation regulation</keyword>
<evidence type="ECO:0000259" key="5">
    <source>
        <dbReference type="PROSITE" id="PS50303"/>
    </source>
</evidence>
<dbReference type="STRING" id="49451.A0A314KRF3"/>
<dbReference type="InterPro" id="IPR016024">
    <property type="entry name" value="ARM-type_fold"/>
</dbReference>
<feature type="repeat" description="Pumilio" evidence="4">
    <location>
        <begin position="59"/>
        <end position="94"/>
    </location>
</feature>
<name>A0A314KRF3_NICAT</name>
<organism evidence="6 7">
    <name type="scientific">Nicotiana attenuata</name>
    <name type="common">Coyote tobacco</name>
    <dbReference type="NCBI Taxonomy" id="49451"/>
    <lineage>
        <taxon>Eukaryota</taxon>
        <taxon>Viridiplantae</taxon>
        <taxon>Streptophyta</taxon>
        <taxon>Embryophyta</taxon>
        <taxon>Tracheophyta</taxon>
        <taxon>Spermatophyta</taxon>
        <taxon>Magnoliopsida</taxon>
        <taxon>eudicotyledons</taxon>
        <taxon>Gunneridae</taxon>
        <taxon>Pentapetalae</taxon>
        <taxon>asterids</taxon>
        <taxon>lamiids</taxon>
        <taxon>Solanales</taxon>
        <taxon>Solanaceae</taxon>
        <taxon>Nicotianoideae</taxon>
        <taxon>Nicotianeae</taxon>
        <taxon>Nicotiana</taxon>
    </lineage>
</organism>
<feature type="domain" description="PUM-HD" evidence="5">
    <location>
        <begin position="1"/>
        <end position="120"/>
    </location>
</feature>
<dbReference type="PANTHER" id="PTHR12537">
    <property type="entry name" value="RNA BINDING PROTEIN PUMILIO-RELATED"/>
    <property type="match status" value="1"/>
</dbReference>
<feature type="repeat" description="Pumilio" evidence="4">
    <location>
        <begin position="17"/>
        <end position="52"/>
    </location>
</feature>
<dbReference type="GO" id="GO:0005737">
    <property type="term" value="C:cytoplasm"/>
    <property type="evidence" value="ECO:0007669"/>
    <property type="project" value="TreeGrafter"/>
</dbReference>
<gene>
    <name evidence="6" type="primary">APUM5_0</name>
    <name evidence="6" type="ORF">A4A49_11629</name>
</gene>
<dbReference type="GO" id="GO:0003729">
    <property type="term" value="F:mRNA binding"/>
    <property type="evidence" value="ECO:0007669"/>
    <property type="project" value="TreeGrafter"/>
</dbReference>
<reference evidence="6" key="1">
    <citation type="submission" date="2016-11" db="EMBL/GenBank/DDBJ databases">
        <title>The genome of Nicotiana attenuata.</title>
        <authorList>
            <person name="Xu S."/>
            <person name="Brockmoeller T."/>
            <person name="Gaquerel E."/>
            <person name="Navarro A."/>
            <person name="Kuhl H."/>
            <person name="Gase K."/>
            <person name="Ling Z."/>
            <person name="Zhou W."/>
            <person name="Kreitzer C."/>
            <person name="Stanke M."/>
            <person name="Tang H."/>
            <person name="Lyons E."/>
            <person name="Pandey P."/>
            <person name="Pandey S.P."/>
            <person name="Timmermann B."/>
            <person name="Baldwin I.T."/>
        </authorList>
    </citation>
    <scope>NUCLEOTIDE SEQUENCE [LARGE SCALE GENOMIC DNA]</scope>
    <source>
        <strain evidence="6">UT</strain>
    </source>
</reference>
<keyword evidence="7" id="KW-1185">Reference proteome</keyword>
<dbReference type="InterPro" id="IPR001313">
    <property type="entry name" value="Pumilio_RNA-bd_rpt"/>
</dbReference>
<keyword evidence="3" id="KW-0694">RNA-binding</keyword>
<dbReference type="SMR" id="A0A314KRF3"/>
<proteinExistence type="predicted"/>
<comment type="caution">
    <text evidence="6">The sequence shown here is derived from an EMBL/GenBank/DDBJ whole genome shotgun (WGS) entry which is preliminary data.</text>
</comment>
<dbReference type="AlphaFoldDB" id="A0A314KRF3"/>
<evidence type="ECO:0000256" key="2">
    <source>
        <dbReference type="ARBA" id="ARBA00022845"/>
    </source>
</evidence>
<evidence type="ECO:0000313" key="6">
    <source>
        <dbReference type="EMBL" id="OIT31906.1"/>
    </source>
</evidence>
<protein>
    <submittedName>
        <fullName evidence="6">Pumilio -like 5</fullName>
    </submittedName>
</protein>
<dbReference type="PROSITE" id="PS50303">
    <property type="entry name" value="PUM_HD"/>
    <property type="match status" value="1"/>
</dbReference>
<dbReference type="InterPro" id="IPR033133">
    <property type="entry name" value="PUM-HD"/>
</dbReference>
<dbReference type="GO" id="GO:0006417">
    <property type="term" value="P:regulation of translation"/>
    <property type="evidence" value="ECO:0007669"/>
    <property type="project" value="UniProtKB-KW"/>
</dbReference>
<evidence type="ECO:0000256" key="4">
    <source>
        <dbReference type="PROSITE-ProRule" id="PRU00317"/>
    </source>
</evidence>
<sequence>MCLERGKPHERSRIIEKLTVNVVQLSQHKYASNVVEKCLEYGDSAERELLIEEILADSEANDNLLSMMKDQFANYVVQKILEISNDKHRDILLSRIRVHLRALKKYTYGKHIVARFEQLSDEGV</sequence>
<dbReference type="Proteomes" id="UP000187609">
    <property type="component" value="Unassembled WGS sequence"/>
</dbReference>
<accession>A0A314KRF3</accession>
<dbReference type="PANTHER" id="PTHR12537:SF119">
    <property type="entry name" value="PUMILIO HOMOLOG 6, CHLOROPLASTIC"/>
    <property type="match status" value="1"/>
</dbReference>
<evidence type="ECO:0000256" key="3">
    <source>
        <dbReference type="ARBA" id="ARBA00022884"/>
    </source>
</evidence>
<dbReference type="Gene3D" id="1.25.10.10">
    <property type="entry name" value="Leucine-rich Repeat Variant"/>
    <property type="match status" value="1"/>
</dbReference>